<evidence type="ECO:0000313" key="12">
    <source>
        <dbReference type="Proteomes" id="UP001194696"/>
    </source>
</evidence>
<feature type="region of interest" description="Disordered" evidence="7">
    <location>
        <begin position="142"/>
        <end position="176"/>
    </location>
</feature>
<name>A0ABQ7K9D4_9FUNG</name>
<evidence type="ECO:0000256" key="5">
    <source>
        <dbReference type="PROSITE-ProRule" id="PRU01240"/>
    </source>
</evidence>
<evidence type="ECO:0000259" key="10">
    <source>
        <dbReference type="Pfam" id="PF05922"/>
    </source>
</evidence>
<feature type="compositionally biased region" description="Basic and acidic residues" evidence="7">
    <location>
        <begin position="635"/>
        <end position="644"/>
    </location>
</feature>
<dbReference type="PROSITE" id="PS00137">
    <property type="entry name" value="SUBTILASE_HIS"/>
    <property type="match status" value="1"/>
</dbReference>
<evidence type="ECO:0000259" key="9">
    <source>
        <dbReference type="Pfam" id="PF00082"/>
    </source>
</evidence>
<dbReference type="InterPro" id="IPR023827">
    <property type="entry name" value="Peptidase_S8_Asp-AS"/>
</dbReference>
<feature type="region of interest" description="Disordered" evidence="7">
    <location>
        <begin position="35"/>
        <end position="118"/>
    </location>
</feature>
<dbReference type="InterPro" id="IPR015500">
    <property type="entry name" value="Peptidase_S8_subtilisin-rel"/>
</dbReference>
<dbReference type="Pfam" id="PF05922">
    <property type="entry name" value="Inhibitor_I9"/>
    <property type="match status" value="1"/>
</dbReference>
<comment type="similarity">
    <text evidence="1 5 6">Belongs to the peptidase S8 family.</text>
</comment>
<comment type="caution">
    <text evidence="11">The sequence shown here is derived from an EMBL/GenBank/DDBJ whole genome shotgun (WGS) entry which is preliminary data.</text>
</comment>
<evidence type="ECO:0000256" key="2">
    <source>
        <dbReference type="ARBA" id="ARBA00022670"/>
    </source>
</evidence>
<proteinExistence type="inferred from homology"/>
<feature type="active site" description="Charge relay system" evidence="5">
    <location>
        <position position="326"/>
    </location>
</feature>
<dbReference type="PROSITE" id="PS51892">
    <property type="entry name" value="SUBTILASE"/>
    <property type="match status" value="1"/>
</dbReference>
<evidence type="ECO:0008006" key="13">
    <source>
        <dbReference type="Google" id="ProtNLM"/>
    </source>
</evidence>
<evidence type="ECO:0000313" key="11">
    <source>
        <dbReference type="EMBL" id="KAG0294165.1"/>
    </source>
</evidence>
<dbReference type="InterPro" id="IPR022398">
    <property type="entry name" value="Peptidase_S8_His-AS"/>
</dbReference>
<dbReference type="EMBL" id="JAAAIM010000129">
    <property type="protein sequence ID" value="KAG0294165.1"/>
    <property type="molecule type" value="Genomic_DNA"/>
</dbReference>
<dbReference type="InterPro" id="IPR000209">
    <property type="entry name" value="Peptidase_S8/S53_dom"/>
</dbReference>
<gene>
    <name evidence="11" type="ORF">BGZ96_001683</name>
</gene>
<feature type="compositionally biased region" description="Basic and acidic residues" evidence="7">
    <location>
        <begin position="71"/>
        <end position="85"/>
    </location>
</feature>
<feature type="domain" description="Peptidase S8/S53" evidence="9">
    <location>
        <begin position="318"/>
        <end position="536"/>
    </location>
</feature>
<evidence type="ECO:0000256" key="7">
    <source>
        <dbReference type="SAM" id="MobiDB-lite"/>
    </source>
</evidence>
<feature type="chain" id="PRO_5045946145" description="Subtilisin-like protein" evidence="8">
    <location>
        <begin position="20"/>
        <end position="644"/>
    </location>
</feature>
<dbReference type="PROSITE" id="PS00138">
    <property type="entry name" value="SUBTILASE_SER"/>
    <property type="match status" value="1"/>
</dbReference>
<dbReference type="PANTHER" id="PTHR43806:SF11">
    <property type="entry name" value="CEREVISIN-RELATED"/>
    <property type="match status" value="1"/>
</dbReference>
<keyword evidence="4 5" id="KW-0720">Serine protease</keyword>
<reference evidence="11 12" key="1">
    <citation type="journal article" date="2020" name="Fungal Divers.">
        <title>Resolving the Mortierellaceae phylogeny through synthesis of multi-gene phylogenetics and phylogenomics.</title>
        <authorList>
            <person name="Vandepol N."/>
            <person name="Liber J."/>
            <person name="Desiro A."/>
            <person name="Na H."/>
            <person name="Kennedy M."/>
            <person name="Barry K."/>
            <person name="Grigoriev I.V."/>
            <person name="Miller A.N."/>
            <person name="O'Donnell K."/>
            <person name="Stajich J.E."/>
            <person name="Bonito G."/>
        </authorList>
    </citation>
    <scope>NUCLEOTIDE SEQUENCE [LARGE SCALE GENOMIC DNA]</scope>
    <source>
        <strain evidence="11 12">AD045</strain>
    </source>
</reference>
<dbReference type="SUPFAM" id="SSF54897">
    <property type="entry name" value="Protease propeptides/inhibitors"/>
    <property type="match status" value="1"/>
</dbReference>
<dbReference type="Proteomes" id="UP001194696">
    <property type="component" value="Unassembled WGS sequence"/>
</dbReference>
<feature type="signal peptide" evidence="8">
    <location>
        <begin position="1"/>
        <end position="19"/>
    </location>
</feature>
<dbReference type="InterPro" id="IPR036852">
    <property type="entry name" value="Peptidase_S8/S53_dom_sf"/>
</dbReference>
<accession>A0ABQ7K9D4</accession>
<keyword evidence="8" id="KW-0732">Signal</keyword>
<dbReference type="Gene3D" id="3.30.70.80">
    <property type="entry name" value="Peptidase S8 propeptide/proteinase inhibitor I9"/>
    <property type="match status" value="1"/>
</dbReference>
<feature type="active site" description="Charge relay system" evidence="5">
    <location>
        <position position="358"/>
    </location>
</feature>
<dbReference type="InterPro" id="IPR010259">
    <property type="entry name" value="S8pro/Inhibitor_I9"/>
</dbReference>
<organism evidence="11 12">
    <name type="scientific">Linnemannia gamsii</name>
    <dbReference type="NCBI Taxonomy" id="64522"/>
    <lineage>
        <taxon>Eukaryota</taxon>
        <taxon>Fungi</taxon>
        <taxon>Fungi incertae sedis</taxon>
        <taxon>Mucoromycota</taxon>
        <taxon>Mortierellomycotina</taxon>
        <taxon>Mortierellomycetes</taxon>
        <taxon>Mortierellales</taxon>
        <taxon>Mortierellaceae</taxon>
        <taxon>Linnemannia</taxon>
    </lineage>
</organism>
<evidence type="ECO:0000256" key="4">
    <source>
        <dbReference type="ARBA" id="ARBA00022825"/>
    </source>
</evidence>
<evidence type="ECO:0000256" key="6">
    <source>
        <dbReference type="RuleBase" id="RU003355"/>
    </source>
</evidence>
<dbReference type="SUPFAM" id="SSF52743">
    <property type="entry name" value="Subtilisin-like"/>
    <property type="match status" value="1"/>
</dbReference>
<evidence type="ECO:0000256" key="8">
    <source>
        <dbReference type="SAM" id="SignalP"/>
    </source>
</evidence>
<feature type="compositionally biased region" description="Basic and acidic residues" evidence="7">
    <location>
        <begin position="142"/>
        <end position="162"/>
    </location>
</feature>
<protein>
    <recommendedName>
        <fullName evidence="13">Subtilisin-like protein</fullName>
    </recommendedName>
</protein>
<sequence length="644" mass="70287">MRPQLILLLSLAVASLALAAEAPTEGNTQQVLAIPSDQEATALNNNDADKKDNQQEQAEDADPSQSYVFDISKKGTRGYDIDGRQEVVNIGPGLRTTADGQTQSRSGPRGRQRGAVLPHKYIVKLKNGADFSSLNLRSKIEEHNRLSRLPPKSDEADQRQDGESGQQTIQKEEYVPNQVDHEYDFGTWKGYAGQFSAEFLKELESHEEVEYVEEDTLMWAWGYEPQSQARDDEEVVIEEIAADQDDALDQVIDATFGDQTSSSYMNETSNFEANAIINGHGVRLNYFSLKAPSWGLSRISQRHRDIQRDYSYMSSAGADVDVYIIDSGVYEDHADFGGRATTIANFVHSEPQGDTCGHGTHVAGIVAGRRYGVAKRARINAVKVLDSEGQGSTSQVLAGINFVIRHALNNPNSKKVINMSLGGEFSRPVNDAVRLAVTRHGLPFFVAAGNSGDDACQYSPAGVEEAFAVGGSDRWDKIGWYSCTGSCVKVFAPGSGIPSDWIHSRTAAHILDGTSMATPHVTGVAALFLGAGSTYNDARELYADILKHATPDVVTGLKEGDRKTPRSLLYNKLEDIVEGYTLTPQDDMPVEGSGGEATELEAEASKKRAKGGANKKDDKKKDKKDDKKKKKKGDSRKFEEGGRD</sequence>
<dbReference type="InterPro" id="IPR034193">
    <property type="entry name" value="PCSK9_ProteinaseK-like"/>
</dbReference>
<keyword evidence="3 5" id="KW-0378">Hydrolase</keyword>
<feature type="compositionally biased region" description="Basic and acidic residues" evidence="7">
    <location>
        <begin position="614"/>
        <end position="625"/>
    </location>
</feature>
<feature type="region of interest" description="Disordered" evidence="7">
    <location>
        <begin position="581"/>
        <end position="644"/>
    </location>
</feature>
<dbReference type="InterPro" id="IPR023828">
    <property type="entry name" value="Peptidase_S8_Ser-AS"/>
</dbReference>
<evidence type="ECO:0000256" key="3">
    <source>
        <dbReference type="ARBA" id="ARBA00022801"/>
    </source>
</evidence>
<dbReference type="InterPro" id="IPR050131">
    <property type="entry name" value="Peptidase_S8_subtilisin-like"/>
</dbReference>
<feature type="active site" description="Charge relay system" evidence="5">
    <location>
        <position position="515"/>
    </location>
</feature>
<dbReference type="Pfam" id="PF00082">
    <property type="entry name" value="Peptidase_S8"/>
    <property type="match status" value="1"/>
</dbReference>
<keyword evidence="2 5" id="KW-0645">Protease</keyword>
<dbReference type="PANTHER" id="PTHR43806">
    <property type="entry name" value="PEPTIDASE S8"/>
    <property type="match status" value="1"/>
</dbReference>
<dbReference type="InterPro" id="IPR037045">
    <property type="entry name" value="S8pro/Inhibitor_I9_sf"/>
</dbReference>
<keyword evidence="12" id="KW-1185">Reference proteome</keyword>
<feature type="compositionally biased region" description="Low complexity" evidence="7">
    <location>
        <begin position="100"/>
        <end position="109"/>
    </location>
</feature>
<feature type="domain" description="Inhibitor I9" evidence="10">
    <location>
        <begin position="120"/>
        <end position="217"/>
    </location>
</feature>
<dbReference type="PROSITE" id="PS00136">
    <property type="entry name" value="SUBTILASE_ASP"/>
    <property type="match status" value="1"/>
</dbReference>
<evidence type="ECO:0000256" key="1">
    <source>
        <dbReference type="ARBA" id="ARBA00011073"/>
    </source>
</evidence>
<dbReference type="CDD" id="cd04077">
    <property type="entry name" value="Peptidases_S8_PCSK9_ProteinaseK_like"/>
    <property type="match status" value="1"/>
</dbReference>
<dbReference type="PRINTS" id="PR00723">
    <property type="entry name" value="SUBTILISIN"/>
</dbReference>
<dbReference type="Gene3D" id="3.40.50.200">
    <property type="entry name" value="Peptidase S8/S53 domain"/>
    <property type="match status" value="1"/>
</dbReference>